<dbReference type="EMBL" id="GG663736">
    <property type="protein sequence ID" value="EEH59539.1"/>
    <property type="molecule type" value="Genomic_DNA"/>
</dbReference>
<name>C1MLG5_MICPC</name>
<accession>C1MLG5</accession>
<dbReference type="Proteomes" id="UP000001876">
    <property type="component" value="Unassembled WGS sequence"/>
</dbReference>
<sequence>MHNLDAGRLLSAMNDALVHLRNAKNLPTYLSNGTQPLFQVNEPHDKRLLFPLHELVLSFIEIKSSIERRLQITTEEDAADTLAFCTRVDSEKRVENILLALKNQFKVESSERHRQLAQGLEVKTGVVDELEVMFQDSIYRRNNFEDAASCTGVTKAALYHEGAILLSRQLEHLRLELYHFRKEHAEKEAALIKKASNDEKKQSEHLYLYDADLASKDSLLVNEKLSYDAAASELKKNVFYLQKS</sequence>
<dbReference type="KEGG" id="mpp:MICPUCDRAFT_55706"/>
<dbReference type="AlphaFoldDB" id="C1MLG5"/>
<protein>
    <submittedName>
        <fullName evidence="1">Myosin heavy chain-like protein</fullName>
    </submittedName>
</protein>
<evidence type="ECO:0000313" key="1">
    <source>
        <dbReference type="EMBL" id="EEH59539.1"/>
    </source>
</evidence>
<organism evidence="2">
    <name type="scientific">Micromonas pusilla (strain CCMP1545)</name>
    <name type="common">Picoplanktonic green alga</name>
    <dbReference type="NCBI Taxonomy" id="564608"/>
    <lineage>
        <taxon>Eukaryota</taxon>
        <taxon>Viridiplantae</taxon>
        <taxon>Chlorophyta</taxon>
        <taxon>Mamiellophyceae</taxon>
        <taxon>Mamiellales</taxon>
        <taxon>Mamiellaceae</taxon>
        <taxon>Micromonas</taxon>
    </lineage>
</organism>
<dbReference type="RefSeq" id="XP_003056163.1">
    <property type="nucleotide sequence ID" value="XM_003056117.1"/>
</dbReference>
<gene>
    <name evidence="1" type="ORF">MICPUCDRAFT_55706</name>
</gene>
<evidence type="ECO:0000313" key="2">
    <source>
        <dbReference type="Proteomes" id="UP000001876"/>
    </source>
</evidence>
<keyword evidence="2" id="KW-1185">Reference proteome</keyword>
<proteinExistence type="predicted"/>
<dbReference type="GeneID" id="9681791"/>
<reference evidence="1 2" key="1">
    <citation type="journal article" date="2009" name="Science">
        <title>Green evolution and dynamic adaptations revealed by genomes of the marine picoeukaryotes Micromonas.</title>
        <authorList>
            <person name="Worden A.Z."/>
            <person name="Lee J.H."/>
            <person name="Mock T."/>
            <person name="Rouze P."/>
            <person name="Simmons M.P."/>
            <person name="Aerts A.L."/>
            <person name="Allen A.E."/>
            <person name="Cuvelier M.L."/>
            <person name="Derelle E."/>
            <person name="Everett M.V."/>
            <person name="Foulon E."/>
            <person name="Grimwood J."/>
            <person name="Gundlach H."/>
            <person name="Henrissat B."/>
            <person name="Napoli C."/>
            <person name="McDonald S.M."/>
            <person name="Parker M.S."/>
            <person name="Rombauts S."/>
            <person name="Salamov A."/>
            <person name="Von Dassow P."/>
            <person name="Badger J.H."/>
            <person name="Coutinho P.M."/>
            <person name="Demir E."/>
            <person name="Dubchak I."/>
            <person name="Gentemann C."/>
            <person name="Eikrem W."/>
            <person name="Gready J.E."/>
            <person name="John U."/>
            <person name="Lanier W."/>
            <person name="Lindquist E.A."/>
            <person name="Lucas S."/>
            <person name="Mayer K.F."/>
            <person name="Moreau H."/>
            <person name="Not F."/>
            <person name="Otillar R."/>
            <person name="Panaud O."/>
            <person name="Pangilinan J."/>
            <person name="Paulsen I."/>
            <person name="Piegu B."/>
            <person name="Poliakov A."/>
            <person name="Robbens S."/>
            <person name="Schmutz J."/>
            <person name="Toulza E."/>
            <person name="Wyss T."/>
            <person name="Zelensky A."/>
            <person name="Zhou K."/>
            <person name="Armbrust E.V."/>
            <person name="Bhattacharya D."/>
            <person name="Goodenough U.W."/>
            <person name="Van de Peer Y."/>
            <person name="Grigoriev I.V."/>
        </authorList>
    </citation>
    <scope>NUCLEOTIDE SEQUENCE [LARGE SCALE GENOMIC DNA]</scope>
    <source>
        <strain evidence="1 2">CCMP1545</strain>
    </source>
</reference>